<evidence type="ECO:0000256" key="3">
    <source>
        <dbReference type="ARBA" id="ARBA00009699"/>
    </source>
</evidence>
<dbReference type="InterPro" id="IPR008928">
    <property type="entry name" value="6-hairpin_glycosidase_sf"/>
</dbReference>
<protein>
    <recommendedName>
        <fullName evidence="4 10">Mannan endo-1,6-alpha-mannosidase</fullName>
        <ecNumber evidence="4 10">3.2.1.101</ecNumber>
    </recommendedName>
</protein>
<dbReference type="AlphaFoldDB" id="M7TVH2"/>
<evidence type="ECO:0000256" key="1">
    <source>
        <dbReference type="ARBA" id="ARBA00001452"/>
    </source>
</evidence>
<proteinExistence type="inferred from homology"/>
<dbReference type="InterPro" id="IPR014480">
    <property type="entry name" value="Mannan-1_6-alpha_mannosidase"/>
</dbReference>
<dbReference type="PIRSF" id="PIRSF016302">
    <property type="entry name" value="Man_a_manosd"/>
    <property type="match status" value="1"/>
</dbReference>
<name>M7TVH2_BOTF1</name>
<evidence type="ECO:0000313" key="13">
    <source>
        <dbReference type="Proteomes" id="UP000012045"/>
    </source>
</evidence>
<keyword evidence="5 11" id="KW-0732">Signal</keyword>
<dbReference type="GO" id="GO:0009272">
    <property type="term" value="P:fungal-type cell wall biogenesis"/>
    <property type="evidence" value="ECO:0007669"/>
    <property type="project" value="TreeGrafter"/>
</dbReference>
<evidence type="ECO:0000256" key="10">
    <source>
        <dbReference type="PIRNR" id="PIRNR016302"/>
    </source>
</evidence>
<dbReference type="EMBL" id="KB707917">
    <property type="protein sequence ID" value="EMR85224.1"/>
    <property type="molecule type" value="Genomic_DNA"/>
</dbReference>
<gene>
    <name evidence="12" type="ORF">BcDW1_6219</name>
</gene>
<dbReference type="PANTHER" id="PTHR12145">
    <property type="entry name" value="MANNAN ENDO-1,6-ALPHA-MANNOSIDASE DCW1"/>
    <property type="match status" value="1"/>
</dbReference>
<evidence type="ECO:0000256" key="4">
    <source>
        <dbReference type="ARBA" id="ARBA00012350"/>
    </source>
</evidence>
<dbReference type="GO" id="GO:0016052">
    <property type="term" value="P:carbohydrate catabolic process"/>
    <property type="evidence" value="ECO:0007669"/>
    <property type="project" value="InterPro"/>
</dbReference>
<dbReference type="InterPro" id="IPR005198">
    <property type="entry name" value="Glyco_hydro_76"/>
</dbReference>
<dbReference type="PANTHER" id="PTHR12145:SF41">
    <property type="entry name" value="MANNAN ENDO-1,6-ALPHA-MANNOSIDASE"/>
    <property type="match status" value="1"/>
</dbReference>
<evidence type="ECO:0000256" key="11">
    <source>
        <dbReference type="SAM" id="SignalP"/>
    </source>
</evidence>
<dbReference type="GO" id="GO:0012505">
    <property type="term" value="C:endomembrane system"/>
    <property type="evidence" value="ECO:0007669"/>
    <property type="project" value="UniProtKB-SubCell"/>
</dbReference>
<dbReference type="GO" id="GO:0008496">
    <property type="term" value="F:mannan endo-1,6-alpha-mannosidase activity"/>
    <property type="evidence" value="ECO:0007669"/>
    <property type="project" value="UniProtKB-UniRule"/>
</dbReference>
<evidence type="ECO:0000256" key="5">
    <source>
        <dbReference type="ARBA" id="ARBA00022729"/>
    </source>
</evidence>
<keyword evidence="9 10" id="KW-0326">Glycosidase</keyword>
<evidence type="ECO:0000313" key="12">
    <source>
        <dbReference type="EMBL" id="EMR85224.1"/>
    </source>
</evidence>
<keyword evidence="6 10" id="KW-0378">Hydrolase</keyword>
<accession>M7TVH2</accession>
<dbReference type="OrthoDB" id="4187847at2759"/>
<evidence type="ECO:0000256" key="2">
    <source>
        <dbReference type="ARBA" id="ARBA00004308"/>
    </source>
</evidence>
<evidence type="ECO:0000256" key="6">
    <source>
        <dbReference type="ARBA" id="ARBA00022801"/>
    </source>
</evidence>
<dbReference type="Proteomes" id="UP000012045">
    <property type="component" value="Unassembled WGS sequence"/>
</dbReference>
<organism evidence="12 13">
    <name type="scientific">Botryotinia fuckeliana (strain BcDW1)</name>
    <name type="common">Noble rot fungus</name>
    <name type="synonym">Botrytis cinerea</name>
    <dbReference type="NCBI Taxonomy" id="1290391"/>
    <lineage>
        <taxon>Eukaryota</taxon>
        <taxon>Fungi</taxon>
        <taxon>Dikarya</taxon>
        <taxon>Ascomycota</taxon>
        <taxon>Pezizomycotina</taxon>
        <taxon>Leotiomycetes</taxon>
        <taxon>Helotiales</taxon>
        <taxon>Sclerotiniaceae</taxon>
        <taxon>Botrytis</taxon>
    </lineage>
</organism>
<comment type="similarity">
    <text evidence="3 10">Belongs to the glycosyl hydrolase 76 family.</text>
</comment>
<keyword evidence="8" id="KW-0325">Glycoprotein</keyword>
<feature type="signal peptide" evidence="11">
    <location>
        <begin position="1"/>
        <end position="20"/>
    </location>
</feature>
<evidence type="ECO:0000256" key="9">
    <source>
        <dbReference type="ARBA" id="ARBA00023295"/>
    </source>
</evidence>
<comment type="subcellular location">
    <subcellularLocation>
        <location evidence="2">Endomembrane system</location>
    </subcellularLocation>
</comment>
<evidence type="ECO:0000256" key="8">
    <source>
        <dbReference type="ARBA" id="ARBA00023180"/>
    </source>
</evidence>
<dbReference type="HOGENOM" id="CLU_025694_1_1_1"/>
<keyword evidence="7" id="KW-0472">Membrane</keyword>
<comment type="catalytic activity">
    <reaction evidence="1 10">
        <text>Random hydrolysis of (1-&gt;6)-alpha-D-mannosidic linkages in unbranched (1-&gt;6)-mannans.</text>
        <dbReference type="EC" id="3.2.1.101"/>
    </reaction>
</comment>
<sequence>MVSVKSLVALAAFSVTQVQGIDLDVTSTDSIKSAAGTIAKDLVGLYNQSQTPGNPIGVLSPPYYWWESGAMFDTLIQYWRLTGDSQYNKLVTQGLAYQRGPNDDFMPLNQTKSMGNDDQSIWALAAMSAVETRLVEDQNVSWADLAQATFDEQVVRWDEKTCNGGLRWQIFTFNNGYSYKNTITNGNFFQLAARLAVSKNNDTYSEWATKAWNWTKAVGFIDEDFNVFDGADVSKNCSAINKVQFSENAGTFIAGAAYMYNYTNGDTQWKTALDGLLNKTISSFFPSGIATETACETKNSCNIDQRAFKGVLGKWLVDTIAVAPYTSDLITKQLTSSAQAAAKTCGDNGCGLDWSGNAKNSSTGVGEQIDALNYVQGLLHSQALSSTTQNSSGATTTGSGGSTSTSASASASVTGNAAVGMVAGHSALSFSILGALTCSAGKYFIQLTLIFRTNFPLLVVILES</sequence>
<feature type="chain" id="PRO_5004085990" description="Mannan endo-1,6-alpha-mannosidase" evidence="11">
    <location>
        <begin position="21"/>
        <end position="464"/>
    </location>
</feature>
<dbReference type="Gene3D" id="1.50.10.20">
    <property type="match status" value="1"/>
</dbReference>
<evidence type="ECO:0000256" key="7">
    <source>
        <dbReference type="ARBA" id="ARBA00023136"/>
    </source>
</evidence>
<reference evidence="13" key="1">
    <citation type="journal article" date="2013" name="Genome Announc.">
        <title>Draft genome sequence of Botrytis cinerea BcDW1, inoculum for noble rot of grape berries.</title>
        <authorList>
            <person name="Blanco-Ulate B."/>
            <person name="Allen G."/>
            <person name="Powell A.L."/>
            <person name="Cantu D."/>
        </authorList>
    </citation>
    <scope>NUCLEOTIDE SEQUENCE [LARGE SCALE GENOMIC DNA]</scope>
    <source>
        <strain evidence="13">BcDW1</strain>
    </source>
</reference>
<dbReference type="SUPFAM" id="SSF48208">
    <property type="entry name" value="Six-hairpin glycosidases"/>
    <property type="match status" value="1"/>
</dbReference>
<dbReference type="FunFam" id="1.50.10.20:FF:000006">
    <property type="entry name" value="Mannan endo-1,6-alpha-mannosidase"/>
    <property type="match status" value="1"/>
</dbReference>
<dbReference type="EC" id="3.2.1.101" evidence="4 10"/>
<dbReference type="Pfam" id="PF03663">
    <property type="entry name" value="Glyco_hydro_76"/>
    <property type="match status" value="1"/>
</dbReference>